<feature type="region of interest" description="Disordered" evidence="1">
    <location>
        <begin position="186"/>
        <end position="373"/>
    </location>
</feature>
<feature type="region of interest" description="Disordered" evidence="1">
    <location>
        <begin position="1"/>
        <end position="26"/>
    </location>
</feature>
<gene>
    <name evidence="2" type="ORF">H1R20_g6750</name>
</gene>
<protein>
    <submittedName>
        <fullName evidence="2">Uncharacterized protein</fullName>
    </submittedName>
</protein>
<feature type="non-terminal residue" evidence="2">
    <location>
        <position position="373"/>
    </location>
</feature>
<feature type="compositionally biased region" description="Polar residues" evidence="1">
    <location>
        <begin position="212"/>
        <end position="235"/>
    </location>
</feature>
<evidence type="ECO:0000313" key="3">
    <source>
        <dbReference type="Proteomes" id="UP001140091"/>
    </source>
</evidence>
<organism evidence="2 3">
    <name type="scientific">Candolleomyces eurysporus</name>
    <dbReference type="NCBI Taxonomy" id="2828524"/>
    <lineage>
        <taxon>Eukaryota</taxon>
        <taxon>Fungi</taxon>
        <taxon>Dikarya</taxon>
        <taxon>Basidiomycota</taxon>
        <taxon>Agaricomycotina</taxon>
        <taxon>Agaricomycetes</taxon>
        <taxon>Agaricomycetidae</taxon>
        <taxon>Agaricales</taxon>
        <taxon>Agaricineae</taxon>
        <taxon>Psathyrellaceae</taxon>
        <taxon>Candolleomyces</taxon>
    </lineage>
</organism>
<evidence type="ECO:0000256" key="1">
    <source>
        <dbReference type="SAM" id="MobiDB-lite"/>
    </source>
</evidence>
<dbReference type="EMBL" id="JANBPK010000845">
    <property type="protein sequence ID" value="KAJ2930304.1"/>
    <property type="molecule type" value="Genomic_DNA"/>
</dbReference>
<dbReference type="OrthoDB" id="10364040at2759"/>
<proteinExistence type="predicted"/>
<evidence type="ECO:0000313" key="2">
    <source>
        <dbReference type="EMBL" id="KAJ2930304.1"/>
    </source>
</evidence>
<sequence length="373" mass="40951">MSDYLPSSRRSSKKTKSSRSSSGLSSSLDFLKDAKNFTTGDVSVHHTDGDFYDRSTKDTHNNYARHTKYEFHNPNSRAPIFNSTAEGLVTNYDGEFVMSNSQGTFYPQSYPIGDMQDAPQQKPSYVKRDKHGSEGYVFSQPNSYAPMFNGPVRGPVKNHTNSVSLEGYGTVPEGFKEPLDAYSRSMSRSDHRYSRGRNVSEPVPPLGHRSSEYGQYFSQPMQNEPSESLYNNQPYGSPANRPARHRKGQNRGAYPTPSSSIGSPTYDPRSGHFPQQGPAQHGYGYEYQYGSQGAVGRGDGTRSSSRGDVDDWLSQTTESLGQFHIHPTEDSSEDSEDGPAHNLDRGGIGGSIKGSASKSGGKRRAAEPTGPRV</sequence>
<dbReference type="AlphaFoldDB" id="A0A9W8JA91"/>
<feature type="compositionally biased region" description="Low complexity" evidence="1">
    <location>
        <begin position="280"/>
        <end position="292"/>
    </location>
</feature>
<comment type="caution">
    <text evidence="2">The sequence shown here is derived from an EMBL/GenBank/DDBJ whole genome shotgun (WGS) entry which is preliminary data.</text>
</comment>
<keyword evidence="3" id="KW-1185">Reference proteome</keyword>
<name>A0A9W8JA91_9AGAR</name>
<accession>A0A9W8JA91</accession>
<reference evidence="2" key="1">
    <citation type="submission" date="2022-06" db="EMBL/GenBank/DDBJ databases">
        <title>Genome Sequence of Candolleomyces eurysporus.</title>
        <authorList>
            <person name="Buettner E."/>
        </authorList>
    </citation>
    <scope>NUCLEOTIDE SEQUENCE</scope>
    <source>
        <strain evidence="2">VTCC 930004</strain>
    </source>
</reference>
<dbReference type="Proteomes" id="UP001140091">
    <property type="component" value="Unassembled WGS sequence"/>
</dbReference>